<dbReference type="PROSITE" id="PS50011">
    <property type="entry name" value="PROTEIN_KINASE_DOM"/>
    <property type="match status" value="1"/>
</dbReference>
<feature type="region of interest" description="Disordered" evidence="9">
    <location>
        <begin position="838"/>
        <end position="996"/>
    </location>
</feature>
<dbReference type="PANTHER" id="PTHR22967:SF57">
    <property type="entry name" value="AUXILIN, ISOFORM A-RELATED"/>
    <property type="match status" value="1"/>
</dbReference>
<evidence type="ECO:0000256" key="7">
    <source>
        <dbReference type="ARBA" id="ARBA00047899"/>
    </source>
</evidence>
<evidence type="ECO:0000256" key="6">
    <source>
        <dbReference type="ARBA" id="ARBA00022840"/>
    </source>
</evidence>
<feature type="compositionally biased region" description="Polar residues" evidence="9">
    <location>
        <begin position="537"/>
        <end position="553"/>
    </location>
</feature>
<dbReference type="InterPro" id="IPR011009">
    <property type="entry name" value="Kinase-like_dom_sf"/>
</dbReference>
<dbReference type="SUPFAM" id="SSF56112">
    <property type="entry name" value="Protein kinase-like (PK-like)"/>
    <property type="match status" value="1"/>
</dbReference>
<feature type="domain" description="Protein kinase" evidence="10">
    <location>
        <begin position="39"/>
        <end position="314"/>
    </location>
</feature>
<proteinExistence type="predicted"/>
<evidence type="ECO:0000256" key="3">
    <source>
        <dbReference type="ARBA" id="ARBA00022679"/>
    </source>
</evidence>
<gene>
    <name evidence="11" type="ORF">M407DRAFT_9071</name>
</gene>
<comment type="catalytic activity">
    <reaction evidence="8">
        <text>L-seryl-[protein] + ATP = O-phospho-L-seryl-[protein] + ADP + H(+)</text>
        <dbReference type="Rhea" id="RHEA:17989"/>
        <dbReference type="Rhea" id="RHEA-COMP:9863"/>
        <dbReference type="Rhea" id="RHEA-COMP:11604"/>
        <dbReference type="ChEBI" id="CHEBI:15378"/>
        <dbReference type="ChEBI" id="CHEBI:29999"/>
        <dbReference type="ChEBI" id="CHEBI:30616"/>
        <dbReference type="ChEBI" id="CHEBI:83421"/>
        <dbReference type="ChEBI" id="CHEBI:456216"/>
        <dbReference type="EC" id="2.7.11.1"/>
    </reaction>
</comment>
<dbReference type="GO" id="GO:0004674">
    <property type="term" value="F:protein serine/threonine kinase activity"/>
    <property type="evidence" value="ECO:0007669"/>
    <property type="project" value="UniProtKB-KW"/>
</dbReference>
<evidence type="ECO:0000256" key="8">
    <source>
        <dbReference type="ARBA" id="ARBA00048679"/>
    </source>
</evidence>
<dbReference type="AlphaFoldDB" id="A0A0C3QEB3"/>
<evidence type="ECO:0000256" key="9">
    <source>
        <dbReference type="SAM" id="MobiDB-lite"/>
    </source>
</evidence>
<evidence type="ECO:0000313" key="11">
    <source>
        <dbReference type="EMBL" id="KIO24181.1"/>
    </source>
</evidence>
<reference evidence="11 12" key="1">
    <citation type="submission" date="2014-04" db="EMBL/GenBank/DDBJ databases">
        <authorList>
            <consortium name="DOE Joint Genome Institute"/>
            <person name="Kuo A."/>
            <person name="Girlanda M."/>
            <person name="Perotto S."/>
            <person name="Kohler A."/>
            <person name="Nagy L.G."/>
            <person name="Floudas D."/>
            <person name="Copeland A."/>
            <person name="Barry K.W."/>
            <person name="Cichocki N."/>
            <person name="Veneault-Fourrey C."/>
            <person name="LaButti K."/>
            <person name="Lindquist E.A."/>
            <person name="Lipzen A."/>
            <person name="Lundell T."/>
            <person name="Morin E."/>
            <person name="Murat C."/>
            <person name="Sun H."/>
            <person name="Tunlid A."/>
            <person name="Henrissat B."/>
            <person name="Grigoriev I.V."/>
            <person name="Hibbett D.S."/>
            <person name="Martin F."/>
            <person name="Nordberg H.P."/>
            <person name="Cantor M.N."/>
            <person name="Hua S.X."/>
        </authorList>
    </citation>
    <scope>NUCLEOTIDE SEQUENCE [LARGE SCALE GENOMIC DNA]</scope>
    <source>
        <strain evidence="11 12">MUT 4182</strain>
    </source>
</reference>
<dbReference type="InterPro" id="IPR000719">
    <property type="entry name" value="Prot_kinase_dom"/>
</dbReference>
<keyword evidence="4" id="KW-0547">Nucleotide-binding</keyword>
<feature type="compositionally biased region" description="Polar residues" evidence="9">
    <location>
        <begin position="888"/>
        <end position="906"/>
    </location>
</feature>
<evidence type="ECO:0000259" key="10">
    <source>
        <dbReference type="PROSITE" id="PS50011"/>
    </source>
</evidence>
<evidence type="ECO:0000256" key="2">
    <source>
        <dbReference type="ARBA" id="ARBA00022527"/>
    </source>
</evidence>
<keyword evidence="2" id="KW-0723">Serine/threonine-protein kinase</keyword>
<feature type="compositionally biased region" description="Low complexity" evidence="9">
    <location>
        <begin position="384"/>
        <end position="400"/>
    </location>
</feature>
<feature type="compositionally biased region" description="Polar residues" evidence="9">
    <location>
        <begin position="637"/>
        <end position="646"/>
    </location>
</feature>
<dbReference type="HOGENOM" id="CLU_003223_0_0_1"/>
<feature type="region of interest" description="Disordered" evidence="9">
    <location>
        <begin position="445"/>
        <end position="825"/>
    </location>
</feature>
<keyword evidence="6" id="KW-0067">ATP-binding</keyword>
<dbReference type="PANTHER" id="PTHR22967">
    <property type="entry name" value="SERINE/THREONINE PROTEIN KINASE"/>
    <property type="match status" value="1"/>
</dbReference>
<dbReference type="GO" id="GO:0000147">
    <property type="term" value="P:actin cortical patch assembly"/>
    <property type="evidence" value="ECO:0007669"/>
    <property type="project" value="TreeGrafter"/>
</dbReference>
<dbReference type="Proteomes" id="UP000054248">
    <property type="component" value="Unassembled WGS sequence"/>
</dbReference>
<protein>
    <recommendedName>
        <fullName evidence="1">non-specific serine/threonine protein kinase</fullName>
        <ecNumber evidence="1">2.7.11.1</ecNumber>
    </recommendedName>
</protein>
<dbReference type="Gene3D" id="1.10.510.10">
    <property type="entry name" value="Transferase(Phosphotransferase) domain 1"/>
    <property type="match status" value="1"/>
</dbReference>
<feature type="compositionally biased region" description="Pro residues" evidence="9">
    <location>
        <begin position="950"/>
        <end position="964"/>
    </location>
</feature>
<dbReference type="OrthoDB" id="2018507at2759"/>
<feature type="compositionally biased region" description="Low complexity" evidence="9">
    <location>
        <begin position="838"/>
        <end position="853"/>
    </location>
</feature>
<organism evidence="11 12">
    <name type="scientific">Tulasnella calospora MUT 4182</name>
    <dbReference type="NCBI Taxonomy" id="1051891"/>
    <lineage>
        <taxon>Eukaryota</taxon>
        <taxon>Fungi</taxon>
        <taxon>Dikarya</taxon>
        <taxon>Basidiomycota</taxon>
        <taxon>Agaricomycotina</taxon>
        <taxon>Agaricomycetes</taxon>
        <taxon>Cantharellales</taxon>
        <taxon>Tulasnellaceae</taxon>
        <taxon>Tulasnella</taxon>
    </lineage>
</organism>
<dbReference type="GO" id="GO:0005737">
    <property type="term" value="C:cytoplasm"/>
    <property type="evidence" value="ECO:0007669"/>
    <property type="project" value="TreeGrafter"/>
</dbReference>
<dbReference type="EC" id="2.7.11.1" evidence="1"/>
<feature type="compositionally biased region" description="Polar residues" evidence="9">
    <location>
        <begin position="781"/>
        <end position="792"/>
    </location>
</feature>
<sequence length="996" mass="107042">MASMYQQPPQPNVVYMAPQQPSQGTLMPGQSITLKHYTVTVERYLSQGGFAHVYLVRSAVPINGTTSHVLKRIAVSDDIMLKEVQKEVDVMKVLRGHPNIVNLIDSASFPHSNGTHEVFILMEYCAGGGIIDMMNRRLRERLTESEILTIFVEVLEGVACMHNLKPALLHRDLKVENILQASEKSYKLCDFGSAATAALKSPTTTAEIRAIEQDLLRHTTLQYRAPEMVDPYLRLPIDEKSDVWALGVLLYKLCYYTTPFEEHGPLAILNVHYKIPPYPVYSQNMINLIVSMLQKYGKDRPSVFDLLDNVHRLRGTRSQFSYNPPPPPISSLPPFSPAPPTSAQAFNTNAAAGFQSARINAGFGNSNASANPYNVYVPDPNAKSPTSASPAAGNAGSSSAAAARQHVLSAIQPMRRGRPSAIAPVISPTGGSTFAERDLLHSAAAGHDPDNQRRQQQFQEQQPNASSPDALVHVRPEPSRYGQQWQRGKPLESGQQQEPKPSGKQPGIVSTAQQFEFVDRDKAKYFGPPKGNADAPATSNVSSGRPAKTTSFQVDDDPAQLRVHSSAGGRPTSASPSANASANSGRQGTMEAWDLRGPVTGGGGDRKAGASQYGDLQQMSTGQSRKAGPPVPDKSSVPANRPTSDTSGDEEPEDATGSLGKQQGSRFRPSHTGRKQGSVYDLVDVGSGSRQPPPTSAKKSFDQFGRRQQSVHDLIDVTGSEAAVSAPIPFTARPRAESPQPLPSAKTPQSAEFRFPPIGQSSPPSTTRAEGVGVRRRPQSMFLSPSPSSLQVPRTPAEPSVPESPKTPGAQPESPRKIRHPRRNSIVDLVSKYEAMDAAAGARAAVAASTPKSPGGPPPPIASKPTTLQGHARNTSVIKRPSLDIPAPTQQGGRSPGPRTSPTVETSGRRMSISPSRRVPSPASLDFSQQQIRAPTPSRPQLSPVLAPGPTRPITPPTLSPSPERPYQGVASLISQWQKKSESSANSPRSSPKTWK</sequence>
<comment type="catalytic activity">
    <reaction evidence="7">
        <text>L-threonyl-[protein] + ATP = O-phospho-L-threonyl-[protein] + ADP + H(+)</text>
        <dbReference type="Rhea" id="RHEA:46608"/>
        <dbReference type="Rhea" id="RHEA-COMP:11060"/>
        <dbReference type="Rhea" id="RHEA-COMP:11605"/>
        <dbReference type="ChEBI" id="CHEBI:15378"/>
        <dbReference type="ChEBI" id="CHEBI:30013"/>
        <dbReference type="ChEBI" id="CHEBI:30616"/>
        <dbReference type="ChEBI" id="CHEBI:61977"/>
        <dbReference type="ChEBI" id="CHEBI:456216"/>
        <dbReference type="EC" id="2.7.11.1"/>
    </reaction>
</comment>
<feature type="compositionally biased region" description="Low complexity" evidence="9">
    <location>
        <begin position="983"/>
        <end position="996"/>
    </location>
</feature>
<dbReference type="GO" id="GO:0005524">
    <property type="term" value="F:ATP binding"/>
    <property type="evidence" value="ECO:0007669"/>
    <property type="project" value="UniProtKB-KW"/>
</dbReference>
<evidence type="ECO:0000313" key="12">
    <source>
        <dbReference type="Proteomes" id="UP000054248"/>
    </source>
</evidence>
<feature type="compositionally biased region" description="Polar residues" evidence="9">
    <location>
        <begin position="868"/>
        <end position="877"/>
    </location>
</feature>
<feature type="compositionally biased region" description="Polar residues" evidence="9">
    <location>
        <begin position="759"/>
        <end position="768"/>
    </location>
</feature>
<dbReference type="STRING" id="1051891.A0A0C3QEB3"/>
<feature type="region of interest" description="Disordered" evidence="9">
    <location>
        <begin position="381"/>
        <end position="400"/>
    </location>
</feature>
<feature type="compositionally biased region" description="Polar residues" evidence="9">
    <location>
        <begin position="614"/>
        <end position="624"/>
    </location>
</feature>
<dbReference type="GO" id="GO:0007015">
    <property type="term" value="P:actin filament organization"/>
    <property type="evidence" value="ECO:0007669"/>
    <property type="project" value="TreeGrafter"/>
</dbReference>
<dbReference type="EMBL" id="KN823066">
    <property type="protein sequence ID" value="KIO24181.1"/>
    <property type="molecule type" value="Genomic_DNA"/>
</dbReference>
<keyword evidence="5" id="KW-0418">Kinase</keyword>
<dbReference type="Pfam" id="PF00069">
    <property type="entry name" value="Pkinase"/>
    <property type="match status" value="1"/>
</dbReference>
<name>A0A0C3QEB3_9AGAM</name>
<keyword evidence="12" id="KW-1185">Reference proteome</keyword>
<evidence type="ECO:0000256" key="4">
    <source>
        <dbReference type="ARBA" id="ARBA00022741"/>
    </source>
</evidence>
<keyword evidence="3" id="KW-0808">Transferase</keyword>
<evidence type="ECO:0000256" key="1">
    <source>
        <dbReference type="ARBA" id="ARBA00012513"/>
    </source>
</evidence>
<accession>A0A0C3QEB3</accession>
<dbReference type="SMART" id="SM00220">
    <property type="entry name" value="S_TKc"/>
    <property type="match status" value="1"/>
</dbReference>
<feature type="compositionally biased region" description="Low complexity" evidence="9">
    <location>
        <begin position="573"/>
        <end position="584"/>
    </location>
</feature>
<evidence type="ECO:0000256" key="5">
    <source>
        <dbReference type="ARBA" id="ARBA00022777"/>
    </source>
</evidence>
<reference evidence="12" key="2">
    <citation type="submission" date="2015-01" db="EMBL/GenBank/DDBJ databases">
        <title>Evolutionary Origins and Diversification of the Mycorrhizal Mutualists.</title>
        <authorList>
            <consortium name="DOE Joint Genome Institute"/>
            <consortium name="Mycorrhizal Genomics Consortium"/>
            <person name="Kohler A."/>
            <person name="Kuo A."/>
            <person name="Nagy L.G."/>
            <person name="Floudas D."/>
            <person name="Copeland A."/>
            <person name="Barry K.W."/>
            <person name="Cichocki N."/>
            <person name="Veneault-Fourrey C."/>
            <person name="LaButti K."/>
            <person name="Lindquist E.A."/>
            <person name="Lipzen A."/>
            <person name="Lundell T."/>
            <person name="Morin E."/>
            <person name="Murat C."/>
            <person name="Riley R."/>
            <person name="Ohm R."/>
            <person name="Sun H."/>
            <person name="Tunlid A."/>
            <person name="Henrissat B."/>
            <person name="Grigoriev I.V."/>
            <person name="Hibbett D.S."/>
            <person name="Martin F."/>
        </authorList>
    </citation>
    <scope>NUCLEOTIDE SEQUENCE [LARGE SCALE GENOMIC DNA]</scope>
    <source>
        <strain evidence="12">MUT 4182</strain>
    </source>
</reference>